<sequence length="157" mass="18439">MFFAKHIIICEGASEKIFIDYLLDTQWQDLKEKHIYLLDAMGKFSIHRFMNLFGKLGITHSILMDSDNDKDVHQYINKFIEDNKNEFTWHISSFDRDLEAFLEIDKPDRADLKPLNIMMKHKQGNITVAKIAELKEIINQLMTSPEIERVVVVKEVV</sequence>
<feature type="domain" description="OLD protein-like TOPRIM" evidence="1">
    <location>
        <begin position="2"/>
        <end position="67"/>
    </location>
</feature>
<organism evidence="2">
    <name type="scientific">bioreactor metagenome</name>
    <dbReference type="NCBI Taxonomy" id="1076179"/>
    <lineage>
        <taxon>unclassified sequences</taxon>
        <taxon>metagenomes</taxon>
        <taxon>ecological metagenomes</taxon>
    </lineage>
</organism>
<dbReference type="AlphaFoldDB" id="A0A645AS57"/>
<dbReference type="EMBL" id="VSSQ01015137">
    <property type="protein sequence ID" value="MPM55151.1"/>
    <property type="molecule type" value="Genomic_DNA"/>
</dbReference>
<evidence type="ECO:0000313" key="2">
    <source>
        <dbReference type="EMBL" id="MPM55151.1"/>
    </source>
</evidence>
<proteinExistence type="predicted"/>
<dbReference type="InterPro" id="IPR034139">
    <property type="entry name" value="TOPRIM_OLD"/>
</dbReference>
<accession>A0A645AS57</accession>
<dbReference type="CDD" id="cd01026">
    <property type="entry name" value="TOPRIM_OLD"/>
    <property type="match status" value="1"/>
</dbReference>
<protein>
    <recommendedName>
        <fullName evidence="1">OLD protein-like TOPRIM domain-containing protein</fullName>
    </recommendedName>
</protein>
<name>A0A645AS57_9ZZZZ</name>
<comment type="caution">
    <text evidence="2">The sequence shown here is derived from an EMBL/GenBank/DDBJ whole genome shotgun (WGS) entry which is preliminary data.</text>
</comment>
<evidence type="ECO:0000259" key="1">
    <source>
        <dbReference type="Pfam" id="PF20469"/>
    </source>
</evidence>
<reference evidence="2" key="1">
    <citation type="submission" date="2019-08" db="EMBL/GenBank/DDBJ databases">
        <authorList>
            <person name="Kucharzyk K."/>
            <person name="Murdoch R.W."/>
            <person name="Higgins S."/>
            <person name="Loffler F."/>
        </authorList>
    </citation>
    <scope>NUCLEOTIDE SEQUENCE</scope>
</reference>
<dbReference type="Pfam" id="PF20469">
    <property type="entry name" value="OLD-like_TOPRIM"/>
    <property type="match status" value="1"/>
</dbReference>
<gene>
    <name evidence="2" type="ORF">SDC9_101944</name>
</gene>